<dbReference type="InterPro" id="IPR050087">
    <property type="entry name" value="AON_synthase_class-II"/>
</dbReference>
<dbReference type="KEGG" id="maua:101827992"/>
<name>A0A1U7QGE9_MESAU</name>
<evidence type="ECO:0000256" key="3">
    <source>
        <dbReference type="ARBA" id="ARBA00022679"/>
    </source>
</evidence>
<evidence type="ECO:0000313" key="13">
    <source>
        <dbReference type="Proteomes" id="UP000886700"/>
    </source>
</evidence>
<dbReference type="GO" id="GO:0008890">
    <property type="term" value="F:glycine C-acetyltransferase activity"/>
    <property type="evidence" value="ECO:0007669"/>
    <property type="project" value="UniProtKB-EC"/>
</dbReference>
<dbReference type="InterPro" id="IPR004839">
    <property type="entry name" value="Aminotransferase_I/II_large"/>
</dbReference>
<keyword evidence="4" id="KW-0663">Pyridoxal phosphate</keyword>
<dbReference type="GO" id="GO:0030170">
    <property type="term" value="F:pyridoxal phosphate binding"/>
    <property type="evidence" value="ECO:0007669"/>
    <property type="project" value="InterPro"/>
</dbReference>
<proteinExistence type="inferred from homology"/>
<dbReference type="PROSITE" id="PS00599">
    <property type="entry name" value="AA_TRANSFER_CLASS_2"/>
    <property type="match status" value="1"/>
</dbReference>
<dbReference type="InterPro" id="IPR015421">
    <property type="entry name" value="PyrdxlP-dep_Trfase_major"/>
</dbReference>
<keyword evidence="3" id="KW-0808">Transferase</keyword>
<dbReference type="GO" id="GO:0006567">
    <property type="term" value="P:L-threonine catabolic process"/>
    <property type="evidence" value="ECO:0007669"/>
    <property type="project" value="InterPro"/>
</dbReference>
<dbReference type="CTD" id="23464"/>
<dbReference type="Gene3D" id="3.40.640.10">
    <property type="entry name" value="Type I PLP-dependent aspartate aminotransferase-like (Major domain)"/>
    <property type="match status" value="1"/>
</dbReference>
<dbReference type="GO" id="GO:0016607">
    <property type="term" value="C:nuclear speck"/>
    <property type="evidence" value="ECO:0007669"/>
    <property type="project" value="Ensembl"/>
</dbReference>
<evidence type="ECO:0000256" key="8">
    <source>
        <dbReference type="ARBA" id="ARBA00067076"/>
    </source>
</evidence>
<dbReference type="NCBIfam" id="TIGR01822">
    <property type="entry name" value="2am3keto_CoA"/>
    <property type="match status" value="1"/>
</dbReference>
<dbReference type="SUPFAM" id="SSF53383">
    <property type="entry name" value="PLP-dependent transferases"/>
    <property type="match status" value="1"/>
</dbReference>
<evidence type="ECO:0000256" key="10">
    <source>
        <dbReference type="ARBA" id="ARBA00075633"/>
    </source>
</evidence>
<dbReference type="Proteomes" id="UP000886700">
    <property type="component" value="Unplaced"/>
</dbReference>
<dbReference type="GO" id="GO:0016874">
    <property type="term" value="F:ligase activity"/>
    <property type="evidence" value="ECO:0007669"/>
    <property type="project" value="UniProtKB-KW"/>
</dbReference>
<dbReference type="OrthoDB" id="10263824at2759"/>
<dbReference type="GO" id="GO:0003870">
    <property type="term" value="F:5-aminolevulinate synthase activity"/>
    <property type="evidence" value="ECO:0007669"/>
    <property type="project" value="UniProtKB-ARBA"/>
</dbReference>
<evidence type="ECO:0000256" key="5">
    <source>
        <dbReference type="ARBA" id="ARBA00022946"/>
    </source>
</evidence>
<dbReference type="PANTHER" id="PTHR13693">
    <property type="entry name" value="CLASS II AMINOTRANSFERASE/8-AMINO-7-OXONONANOATE SYNTHASE"/>
    <property type="match status" value="1"/>
</dbReference>
<sequence length="416" mass="44933">MWVSSVWRAKLSPGRRAHSALAQLRGIVEGELEGIRGAGTWRSERVITSRQGPCIRVDGIPGGILNFCANNYLGLSSHPEVIQAGLQALEEFGAGLSSTRFICGTQSIHKNLEAKIARFHQREDAILYPSCFDANAGLFEALLTPEDAVLSDELNHASIIDGIRLCKAHKYRYRHLDMADLEAKLKEAQKHRLRLVATDGAFSMDGDIAPLQEICSLAARYGALVFVDECHATGFLGPTGRGTDELLGVTDQVTIINSTLGKALGGASGGYTTGPEPLIALLRQRSRPYLFSNSLPPAVVGCASKALDLLMEDNAIIQSIAAKTRRFRSKMEAAGFTVSGADHPICPVMLGDARLSSQMADDMLKKGIFVIGFSYPVVPKGKARIRVQISAVHSEEDIDRCVEAFVEVGRLHGALP</sequence>
<keyword evidence="13" id="KW-1185">Reference proteome</keyword>
<dbReference type="FunFam" id="3.40.640.10:FF:000006">
    <property type="entry name" value="5-aminolevulinate synthase, mitochondrial"/>
    <property type="match status" value="1"/>
</dbReference>
<comment type="similarity">
    <text evidence="2">Belongs to the class-II pyridoxal-phosphate-dependent aminotransferase family.</text>
</comment>
<protein>
    <recommendedName>
        <fullName evidence="9">2-amino-3-ketobutyrate coenzyme A ligase, mitochondrial</fullName>
        <ecNumber evidence="8">2.3.1.29</ecNumber>
    </recommendedName>
    <alternativeName>
        <fullName evidence="10">Aminoacetone synthase</fullName>
    </alternativeName>
    <alternativeName>
        <fullName evidence="11">Glycine acetyltransferase</fullName>
    </alternativeName>
</protein>
<dbReference type="Pfam" id="PF00155">
    <property type="entry name" value="Aminotran_1_2"/>
    <property type="match status" value="1"/>
</dbReference>
<dbReference type="Gene3D" id="3.90.1150.10">
    <property type="entry name" value="Aspartate Aminotransferase, domain 1"/>
    <property type="match status" value="1"/>
</dbReference>
<dbReference type="GO" id="GO:0005739">
    <property type="term" value="C:mitochondrion"/>
    <property type="evidence" value="ECO:0007669"/>
    <property type="project" value="Ensembl"/>
</dbReference>
<dbReference type="InterPro" id="IPR001917">
    <property type="entry name" value="Aminotrans_II_pyridoxalP_BS"/>
</dbReference>
<evidence type="ECO:0000256" key="2">
    <source>
        <dbReference type="ARBA" id="ARBA00008392"/>
    </source>
</evidence>
<evidence type="ECO:0000256" key="9">
    <source>
        <dbReference type="ARBA" id="ARBA00069660"/>
    </source>
</evidence>
<evidence type="ECO:0000256" key="7">
    <source>
        <dbReference type="ARBA" id="ARBA00052559"/>
    </source>
</evidence>
<dbReference type="CDD" id="cd06454">
    <property type="entry name" value="KBL_like"/>
    <property type="match status" value="1"/>
</dbReference>
<comment type="catalytic activity">
    <reaction evidence="7">
        <text>glycine + acetyl-CoA = (2S)-2-amino-3-oxobutanoate + CoA</text>
        <dbReference type="Rhea" id="RHEA:20736"/>
        <dbReference type="ChEBI" id="CHEBI:57287"/>
        <dbReference type="ChEBI" id="CHEBI:57288"/>
        <dbReference type="ChEBI" id="CHEBI:57305"/>
        <dbReference type="ChEBI" id="CHEBI:78948"/>
        <dbReference type="EC" id="2.3.1.29"/>
    </reaction>
    <physiologicalReaction direction="right-to-left" evidence="7">
        <dbReference type="Rhea" id="RHEA:20738"/>
    </physiologicalReaction>
</comment>
<dbReference type="InterPro" id="IPR011282">
    <property type="entry name" value="2am3keto_CoA_ligase"/>
</dbReference>
<dbReference type="GeneID" id="101827992"/>
<gene>
    <name evidence="14" type="primary">Gcat</name>
</gene>
<keyword evidence="6" id="KW-0012">Acyltransferase</keyword>
<comment type="cofactor">
    <cofactor evidence="1">
        <name>pyridoxal 5'-phosphate</name>
        <dbReference type="ChEBI" id="CHEBI:597326"/>
    </cofactor>
</comment>
<dbReference type="RefSeq" id="XP_005067030.1">
    <property type="nucleotide sequence ID" value="XM_005066973.4"/>
</dbReference>
<organism evidence="13 14">
    <name type="scientific">Mesocricetus auratus</name>
    <name type="common">Golden hamster</name>
    <dbReference type="NCBI Taxonomy" id="10036"/>
    <lineage>
        <taxon>Eukaryota</taxon>
        <taxon>Metazoa</taxon>
        <taxon>Chordata</taxon>
        <taxon>Craniata</taxon>
        <taxon>Vertebrata</taxon>
        <taxon>Euteleostomi</taxon>
        <taxon>Mammalia</taxon>
        <taxon>Eutheria</taxon>
        <taxon>Euarchontoglires</taxon>
        <taxon>Glires</taxon>
        <taxon>Rodentia</taxon>
        <taxon>Myomorpha</taxon>
        <taxon>Muroidea</taxon>
        <taxon>Cricetidae</taxon>
        <taxon>Cricetinae</taxon>
        <taxon>Mesocricetus</taxon>
    </lineage>
</organism>
<evidence type="ECO:0000256" key="1">
    <source>
        <dbReference type="ARBA" id="ARBA00001933"/>
    </source>
</evidence>
<dbReference type="PANTHER" id="PTHR13693:SF102">
    <property type="entry name" value="2-AMINO-3-KETOBUTYRATE COENZYME A LIGASE, MITOCHONDRIAL"/>
    <property type="match status" value="1"/>
</dbReference>
<feature type="domain" description="Aminotransferase class I/classII large" evidence="12">
    <location>
        <begin position="64"/>
        <end position="405"/>
    </location>
</feature>
<evidence type="ECO:0000259" key="12">
    <source>
        <dbReference type="Pfam" id="PF00155"/>
    </source>
</evidence>
<reference evidence="14" key="1">
    <citation type="submission" date="2025-08" db="UniProtKB">
        <authorList>
            <consortium name="RefSeq"/>
        </authorList>
    </citation>
    <scope>IDENTIFICATION</scope>
    <source>
        <tissue evidence="14">Liver</tissue>
    </source>
</reference>
<evidence type="ECO:0000313" key="14">
    <source>
        <dbReference type="RefSeq" id="XP_005067030.1"/>
    </source>
</evidence>
<dbReference type="InterPro" id="IPR015424">
    <property type="entry name" value="PyrdxlP-dep_Trfase"/>
</dbReference>
<accession>A0A1U7QGE9</accession>
<dbReference type="STRING" id="10036.ENSMAUP00000020161"/>
<dbReference type="HAMAP" id="MF_00985">
    <property type="entry name" value="2am3keto_CoA_ligase"/>
    <property type="match status" value="1"/>
</dbReference>
<evidence type="ECO:0000256" key="11">
    <source>
        <dbReference type="ARBA" id="ARBA00078624"/>
    </source>
</evidence>
<dbReference type="FunFam" id="3.90.1150.10:FF:000004">
    <property type="entry name" value="2-amino-3-ketobutyrate coenzyme A ligase"/>
    <property type="match status" value="1"/>
</dbReference>
<dbReference type="EC" id="2.3.1.29" evidence="8"/>
<keyword evidence="5" id="KW-0809">Transit peptide</keyword>
<dbReference type="eggNOG" id="KOG1359">
    <property type="taxonomic scope" value="Eukaryota"/>
</dbReference>
<dbReference type="AlphaFoldDB" id="A0A1U7QGE9"/>
<evidence type="ECO:0000256" key="6">
    <source>
        <dbReference type="ARBA" id="ARBA00023315"/>
    </source>
</evidence>
<evidence type="ECO:0000256" key="4">
    <source>
        <dbReference type="ARBA" id="ARBA00022898"/>
    </source>
</evidence>
<keyword evidence="14" id="KW-0436">Ligase</keyword>
<dbReference type="InterPro" id="IPR015422">
    <property type="entry name" value="PyrdxlP-dep_Trfase_small"/>
</dbReference>
<dbReference type="NCBIfam" id="NF005394">
    <property type="entry name" value="PRK06939.1"/>
    <property type="match status" value="1"/>
</dbReference>